<evidence type="ECO:0000313" key="6">
    <source>
        <dbReference type="Proteomes" id="UP001382935"/>
    </source>
</evidence>
<keyword evidence="3" id="KW-0238">DNA-binding</keyword>
<dbReference type="Gene3D" id="3.90.220.20">
    <property type="entry name" value="DNA methylase specificity domains"/>
    <property type="match status" value="2"/>
</dbReference>
<gene>
    <name evidence="5" type="ORF">V6R86_01630</name>
</gene>
<evidence type="ECO:0000256" key="1">
    <source>
        <dbReference type="ARBA" id="ARBA00010923"/>
    </source>
</evidence>
<proteinExistence type="inferred from homology"/>
<dbReference type="EC" id="3.1.21.-" evidence="5"/>
<dbReference type="InterPro" id="IPR052021">
    <property type="entry name" value="Type-I_RS_S_subunit"/>
</dbReference>
<dbReference type="InterPro" id="IPR044946">
    <property type="entry name" value="Restrct_endonuc_typeI_TRD_sf"/>
</dbReference>
<dbReference type="PANTHER" id="PTHR30408">
    <property type="entry name" value="TYPE-1 RESTRICTION ENZYME ECOKI SPECIFICITY PROTEIN"/>
    <property type="match status" value="1"/>
</dbReference>
<evidence type="ECO:0000259" key="4">
    <source>
        <dbReference type="Pfam" id="PF01420"/>
    </source>
</evidence>
<keyword evidence="6" id="KW-1185">Reference proteome</keyword>
<dbReference type="GO" id="GO:0016787">
    <property type="term" value="F:hydrolase activity"/>
    <property type="evidence" value="ECO:0007669"/>
    <property type="project" value="UniProtKB-KW"/>
</dbReference>
<dbReference type="Pfam" id="PF01420">
    <property type="entry name" value="Methylase_S"/>
    <property type="match status" value="1"/>
</dbReference>
<accession>A0ABZ2FXK9</accession>
<keyword evidence="5" id="KW-0540">Nuclease</keyword>
<evidence type="ECO:0000313" key="5">
    <source>
        <dbReference type="EMBL" id="WWM69430.1"/>
    </source>
</evidence>
<organism evidence="5 6">
    <name type="scientific">Sphingomonas kaistensis</name>
    <dbReference type="NCBI Taxonomy" id="298708"/>
    <lineage>
        <taxon>Bacteria</taxon>
        <taxon>Pseudomonadati</taxon>
        <taxon>Pseudomonadota</taxon>
        <taxon>Alphaproteobacteria</taxon>
        <taxon>Sphingomonadales</taxon>
        <taxon>Sphingomonadaceae</taxon>
        <taxon>Sphingomonas</taxon>
    </lineage>
</organism>
<dbReference type="PANTHER" id="PTHR30408:SF12">
    <property type="entry name" value="TYPE I RESTRICTION ENZYME MJAVIII SPECIFICITY SUBUNIT"/>
    <property type="match status" value="1"/>
</dbReference>
<dbReference type="RefSeq" id="WP_338501464.1">
    <property type="nucleotide sequence ID" value="NZ_CP145607.1"/>
</dbReference>
<sequence length="382" mass="42584">MSWPIVPLGDIAEIERDGVAPEEILPGTPYLGLEHIEQGGRILSRQQVASGELASTKFRFSSDHILYGKLRPYLAKIALPDFAGICSTDIVPLRPGEEVNRQYLAHFLRQPSMVGYAASRATGANLPRLSPKALAKFGVPLPPLPEQKRIAAILDKAEDLCRKQSSFQCQLRSIVAAEFEHRFSAPHSWQPLGEVVVDTLIGLVRGSEEFGRTFAIPYVRMDAISTDGAYLPEKVQNTEASAEELSRYAVVEGDLLFNTRNSRELVGKSAVYRGSGAVVFNNNIMRIRLRDGWNSRFLDSYLRSSKGRQQLEQRKSGTTSVWAVYWSKLQTLPVPAVEPEEQANFGEFADEVHARLTIGAKRQTYLDNLFAALQHRAFRGEL</sequence>
<evidence type="ECO:0000256" key="3">
    <source>
        <dbReference type="ARBA" id="ARBA00023125"/>
    </source>
</evidence>
<name>A0ABZ2FXK9_9SPHN</name>
<keyword evidence="2" id="KW-0680">Restriction system</keyword>
<reference evidence="5 6" key="1">
    <citation type="submission" date="2024-02" db="EMBL/GenBank/DDBJ databases">
        <title>Full genome sequence of Sphingomonas kaistensis.</title>
        <authorList>
            <person name="Poletto B.L."/>
            <person name="Silva G."/>
            <person name="Galante D."/>
            <person name="Campos K.R."/>
            <person name="Santos M.B.N."/>
            <person name="Sacchi C.T."/>
        </authorList>
    </citation>
    <scope>NUCLEOTIDE SEQUENCE [LARGE SCALE GENOMIC DNA]</scope>
    <source>
        <strain evidence="5 6">MA4R</strain>
    </source>
</reference>
<comment type="similarity">
    <text evidence="1">Belongs to the type-I restriction system S methylase family.</text>
</comment>
<dbReference type="CDD" id="cd16961">
    <property type="entry name" value="RMtype1_S_TRD-CR_like"/>
    <property type="match status" value="1"/>
</dbReference>
<keyword evidence="5" id="KW-0255">Endonuclease</keyword>
<feature type="domain" description="Type I restriction modification DNA specificity" evidence="4">
    <location>
        <begin position="3"/>
        <end position="159"/>
    </location>
</feature>
<protein>
    <submittedName>
        <fullName evidence="5">Restriction endonuclease subunit S</fullName>
        <ecNumber evidence="5">3.1.21.-</ecNumber>
    </submittedName>
</protein>
<dbReference type="InterPro" id="IPR000055">
    <property type="entry name" value="Restrct_endonuc_typeI_TRD"/>
</dbReference>
<dbReference type="SUPFAM" id="SSF116734">
    <property type="entry name" value="DNA methylase specificity domain"/>
    <property type="match status" value="2"/>
</dbReference>
<dbReference type="Proteomes" id="UP001382935">
    <property type="component" value="Chromosome"/>
</dbReference>
<evidence type="ECO:0000256" key="2">
    <source>
        <dbReference type="ARBA" id="ARBA00022747"/>
    </source>
</evidence>
<dbReference type="GO" id="GO:0004519">
    <property type="term" value="F:endonuclease activity"/>
    <property type="evidence" value="ECO:0007669"/>
    <property type="project" value="UniProtKB-KW"/>
</dbReference>
<keyword evidence="5" id="KW-0378">Hydrolase</keyword>
<dbReference type="EMBL" id="CP145607">
    <property type="protein sequence ID" value="WWM69430.1"/>
    <property type="molecule type" value="Genomic_DNA"/>
</dbReference>